<accession>A0A7W7S4D1</accession>
<dbReference type="RefSeq" id="WP_221466841.1">
    <property type="nucleotide sequence ID" value="NZ_BAABEK010000085.1"/>
</dbReference>
<dbReference type="EMBL" id="JACHJU010000005">
    <property type="protein sequence ID" value="MBB4943457.1"/>
    <property type="molecule type" value="Genomic_DNA"/>
</dbReference>
<organism evidence="1 2">
    <name type="scientific">Streptosporangium album</name>
    <dbReference type="NCBI Taxonomy" id="47479"/>
    <lineage>
        <taxon>Bacteria</taxon>
        <taxon>Bacillati</taxon>
        <taxon>Actinomycetota</taxon>
        <taxon>Actinomycetes</taxon>
        <taxon>Streptosporangiales</taxon>
        <taxon>Streptosporangiaceae</taxon>
        <taxon>Streptosporangium</taxon>
    </lineage>
</organism>
<keyword evidence="2" id="KW-1185">Reference proteome</keyword>
<reference evidence="1 2" key="1">
    <citation type="submission" date="2020-08" db="EMBL/GenBank/DDBJ databases">
        <title>Sequencing the genomes of 1000 actinobacteria strains.</title>
        <authorList>
            <person name="Klenk H.-P."/>
        </authorList>
    </citation>
    <scope>NUCLEOTIDE SEQUENCE [LARGE SCALE GENOMIC DNA]</scope>
    <source>
        <strain evidence="1 2">DSM 43023</strain>
    </source>
</reference>
<comment type="caution">
    <text evidence="1">The sequence shown here is derived from an EMBL/GenBank/DDBJ whole genome shotgun (WGS) entry which is preliminary data.</text>
</comment>
<gene>
    <name evidence="1" type="ORF">FHR32_007857</name>
</gene>
<protein>
    <submittedName>
        <fullName evidence="1">Uncharacterized protein</fullName>
    </submittedName>
</protein>
<sequence length="60" mass="6157">MGVGRVGRPGGGPWMMIGPPSVSLSAATSSSERKMVVSPQSSTKSSSVRVVETTYFGIAL</sequence>
<name>A0A7W7S4D1_9ACTN</name>
<dbReference type="Proteomes" id="UP000534286">
    <property type="component" value="Unassembled WGS sequence"/>
</dbReference>
<dbReference type="AlphaFoldDB" id="A0A7W7S4D1"/>
<proteinExistence type="predicted"/>
<evidence type="ECO:0000313" key="1">
    <source>
        <dbReference type="EMBL" id="MBB4943457.1"/>
    </source>
</evidence>
<evidence type="ECO:0000313" key="2">
    <source>
        <dbReference type="Proteomes" id="UP000534286"/>
    </source>
</evidence>